<evidence type="ECO:0000256" key="6">
    <source>
        <dbReference type="ARBA" id="ARBA00023004"/>
    </source>
</evidence>
<comment type="cofactor">
    <cofactor evidence="1">
        <name>heme</name>
        <dbReference type="ChEBI" id="CHEBI:30413"/>
    </cofactor>
</comment>
<dbReference type="PANTHER" id="PTHR46696:SF1">
    <property type="entry name" value="CYTOCHROME P450 YJIB-RELATED"/>
    <property type="match status" value="1"/>
</dbReference>
<dbReference type="Gene3D" id="1.10.630.10">
    <property type="entry name" value="Cytochrome P450"/>
    <property type="match status" value="1"/>
</dbReference>
<evidence type="ECO:0000256" key="2">
    <source>
        <dbReference type="ARBA" id="ARBA00010617"/>
    </source>
</evidence>
<keyword evidence="3 8" id="KW-0349">Heme</keyword>
<dbReference type="Proteomes" id="UP000565715">
    <property type="component" value="Unassembled WGS sequence"/>
</dbReference>
<accession>A0A846X7M4</accession>
<evidence type="ECO:0000313" key="11">
    <source>
        <dbReference type="Proteomes" id="UP000565715"/>
    </source>
</evidence>
<gene>
    <name evidence="10" type="ORF">HGA13_02450</name>
</gene>
<keyword evidence="11" id="KW-1185">Reference proteome</keyword>
<dbReference type="FunFam" id="1.10.630.10:FF:000018">
    <property type="entry name" value="Cytochrome P450 monooxygenase"/>
    <property type="match status" value="1"/>
</dbReference>
<evidence type="ECO:0000313" key="10">
    <source>
        <dbReference type="EMBL" id="NKY31938.1"/>
    </source>
</evidence>
<dbReference type="InterPro" id="IPR001128">
    <property type="entry name" value="Cyt_P450"/>
</dbReference>
<dbReference type="InterPro" id="IPR017972">
    <property type="entry name" value="Cyt_P450_CS"/>
</dbReference>
<dbReference type="InterPro" id="IPR036396">
    <property type="entry name" value="Cyt_P450_sf"/>
</dbReference>
<dbReference type="Pfam" id="PF00067">
    <property type="entry name" value="p450"/>
    <property type="match status" value="1"/>
</dbReference>
<evidence type="ECO:0000256" key="8">
    <source>
        <dbReference type="RuleBase" id="RU000461"/>
    </source>
</evidence>
<evidence type="ECO:0000256" key="9">
    <source>
        <dbReference type="SAM" id="MobiDB-lite"/>
    </source>
</evidence>
<name>A0A846X7M4_9NOCA</name>
<dbReference type="PANTHER" id="PTHR46696">
    <property type="entry name" value="P450, PUTATIVE (EUROFUNG)-RELATED"/>
    <property type="match status" value="1"/>
</dbReference>
<keyword evidence="5 8" id="KW-0560">Oxidoreductase</keyword>
<keyword evidence="4 8" id="KW-0479">Metal-binding</keyword>
<reference evidence="10 11" key="1">
    <citation type="submission" date="2020-04" db="EMBL/GenBank/DDBJ databases">
        <title>MicrobeNet Type strains.</title>
        <authorList>
            <person name="Nicholson A.C."/>
        </authorList>
    </citation>
    <scope>NUCLEOTIDE SEQUENCE [LARGE SCALE GENOMIC DNA]</scope>
    <source>
        <strain evidence="10 11">DSM 45078</strain>
    </source>
</reference>
<dbReference type="RefSeq" id="WP_157112580.1">
    <property type="nucleotide sequence ID" value="NZ_JAAXOO010000001.1"/>
</dbReference>
<organism evidence="10 11">
    <name type="scientific">Nocardia speluncae</name>
    <dbReference type="NCBI Taxonomy" id="419477"/>
    <lineage>
        <taxon>Bacteria</taxon>
        <taxon>Bacillati</taxon>
        <taxon>Actinomycetota</taxon>
        <taxon>Actinomycetes</taxon>
        <taxon>Mycobacteriales</taxon>
        <taxon>Nocardiaceae</taxon>
        <taxon>Nocardia</taxon>
    </lineage>
</organism>
<comment type="similarity">
    <text evidence="2 8">Belongs to the cytochrome P450 family.</text>
</comment>
<dbReference type="GO" id="GO:0016705">
    <property type="term" value="F:oxidoreductase activity, acting on paired donors, with incorporation or reduction of molecular oxygen"/>
    <property type="evidence" value="ECO:0007669"/>
    <property type="project" value="InterPro"/>
</dbReference>
<dbReference type="InterPro" id="IPR002397">
    <property type="entry name" value="Cyt_P450_B"/>
</dbReference>
<feature type="region of interest" description="Disordered" evidence="9">
    <location>
        <begin position="25"/>
        <end position="46"/>
    </location>
</feature>
<dbReference type="GO" id="GO:0020037">
    <property type="term" value="F:heme binding"/>
    <property type="evidence" value="ECO:0007669"/>
    <property type="project" value="InterPro"/>
</dbReference>
<dbReference type="AlphaFoldDB" id="A0A846X7M4"/>
<dbReference type="SUPFAM" id="SSF48264">
    <property type="entry name" value="Cytochrome P450"/>
    <property type="match status" value="1"/>
</dbReference>
<evidence type="ECO:0000256" key="7">
    <source>
        <dbReference type="ARBA" id="ARBA00023033"/>
    </source>
</evidence>
<evidence type="ECO:0000256" key="5">
    <source>
        <dbReference type="ARBA" id="ARBA00023002"/>
    </source>
</evidence>
<evidence type="ECO:0000256" key="3">
    <source>
        <dbReference type="ARBA" id="ARBA00022617"/>
    </source>
</evidence>
<keyword evidence="6 8" id="KW-0408">Iron</keyword>
<dbReference type="EMBL" id="JAAXOO010000001">
    <property type="protein sequence ID" value="NKY31938.1"/>
    <property type="molecule type" value="Genomic_DNA"/>
</dbReference>
<evidence type="ECO:0000256" key="4">
    <source>
        <dbReference type="ARBA" id="ARBA00022723"/>
    </source>
</evidence>
<dbReference type="GO" id="GO:0004497">
    <property type="term" value="F:monooxygenase activity"/>
    <property type="evidence" value="ECO:0007669"/>
    <property type="project" value="UniProtKB-KW"/>
</dbReference>
<dbReference type="PROSITE" id="PS00086">
    <property type="entry name" value="CYTOCHROME_P450"/>
    <property type="match status" value="1"/>
</dbReference>
<dbReference type="PRINTS" id="PR00359">
    <property type="entry name" value="BP450"/>
</dbReference>
<keyword evidence="7 8" id="KW-0503">Monooxygenase</keyword>
<dbReference type="GO" id="GO:0005506">
    <property type="term" value="F:iron ion binding"/>
    <property type="evidence" value="ECO:0007669"/>
    <property type="project" value="InterPro"/>
</dbReference>
<comment type="caution">
    <text evidence="10">The sequence shown here is derived from an EMBL/GenBank/DDBJ whole genome shotgun (WGS) entry which is preliminary data.</text>
</comment>
<evidence type="ECO:0000256" key="1">
    <source>
        <dbReference type="ARBA" id="ARBA00001971"/>
    </source>
</evidence>
<sequence>MQSYWTAASTRLYNTTAMLKTSAYRRNNQRRHMSSTRPLPFDRPEPLKPPPAYAELRAREPVAAVTTPAGKPAWLVTSYDGVATVLSDPRFGVVAPGAKTTGGATLLQDGEPHQRLRRLVGAAFTTRRIEALRSSAQQLADEQIIALTASGKPADLVAGFAAPLSIAVIADLLGVEITERGRFRELADAASRADFLADGGAQTAEHAWTRFADYVGELIATKRAQLGDDLLSALIEAGDGNDGPLDDYELTTLTLTILASGYLTATNAISVGVTQLIAEGRLATLATCGTSEFDAVVEEIVRLQIGQIGEAFPRWAHTDIELAGTRIRAGDMVLARLGAANRDPDRFAEPDRFDPHRVTAQKRTGRHMAFGRGPHHCLGAALARLEIGIALRTLARRLPSIGLHGDIHDIQWIHSHADAGPIAVHVTW</sequence>
<proteinExistence type="inferred from homology"/>
<protein>
    <submittedName>
        <fullName evidence="10">Cytochrome P450</fullName>
    </submittedName>
</protein>